<dbReference type="InterPro" id="IPR011079">
    <property type="entry name" value="Ala_racemase_C"/>
</dbReference>
<feature type="domain" description="Alanine racemase C-terminal" evidence="7">
    <location>
        <begin position="255"/>
        <end position="383"/>
    </location>
</feature>
<feature type="active site" description="Proton acceptor; specific for L-alanine" evidence="4">
    <location>
        <position position="276"/>
    </location>
</feature>
<dbReference type="Pfam" id="PF00842">
    <property type="entry name" value="Ala_racemase_C"/>
    <property type="match status" value="1"/>
</dbReference>
<comment type="pathway">
    <text evidence="4">Amino-acid biosynthesis; D-alanine biosynthesis; D-alanine from L-alanine: step 1/1.</text>
</comment>
<keyword evidence="2 4" id="KW-0663">Pyridoxal phosphate</keyword>
<feature type="modified residue" description="N6-(pyridoxal phosphate)lysine" evidence="4 5">
    <location>
        <position position="44"/>
    </location>
</feature>
<dbReference type="InterPro" id="IPR001608">
    <property type="entry name" value="Ala_racemase_N"/>
</dbReference>
<accession>A0A2H0CTY7</accession>
<dbReference type="InterPro" id="IPR020622">
    <property type="entry name" value="Ala_racemase_pyridoxalP-BS"/>
</dbReference>
<comment type="similarity">
    <text evidence="4">Belongs to the alanine racemase family.</text>
</comment>
<dbReference type="GO" id="GO:0030632">
    <property type="term" value="P:D-alanine biosynthetic process"/>
    <property type="evidence" value="ECO:0007669"/>
    <property type="project" value="UniProtKB-UniRule"/>
</dbReference>
<dbReference type="Pfam" id="PF01168">
    <property type="entry name" value="Ala_racemase_N"/>
    <property type="match status" value="1"/>
</dbReference>
<comment type="catalytic activity">
    <reaction evidence="4">
        <text>L-alanine = D-alanine</text>
        <dbReference type="Rhea" id="RHEA:20249"/>
        <dbReference type="ChEBI" id="CHEBI:57416"/>
        <dbReference type="ChEBI" id="CHEBI:57972"/>
        <dbReference type="EC" id="5.1.1.1"/>
    </reaction>
</comment>
<dbReference type="FunFam" id="3.20.20.10:FF:000002">
    <property type="entry name" value="Alanine racemase"/>
    <property type="match status" value="1"/>
</dbReference>
<evidence type="ECO:0000313" key="8">
    <source>
        <dbReference type="EMBL" id="PIP73395.1"/>
    </source>
</evidence>
<dbReference type="GO" id="GO:0030170">
    <property type="term" value="F:pyridoxal phosphate binding"/>
    <property type="evidence" value="ECO:0007669"/>
    <property type="project" value="UniProtKB-UniRule"/>
</dbReference>
<evidence type="ECO:0000256" key="2">
    <source>
        <dbReference type="ARBA" id="ARBA00022898"/>
    </source>
</evidence>
<dbReference type="InterPro" id="IPR000821">
    <property type="entry name" value="Ala_racemase"/>
</dbReference>
<comment type="cofactor">
    <cofactor evidence="1 4 5">
        <name>pyridoxal 5'-phosphate</name>
        <dbReference type="ChEBI" id="CHEBI:597326"/>
    </cofactor>
</comment>
<dbReference type="SMART" id="SM01005">
    <property type="entry name" value="Ala_racemase_C"/>
    <property type="match status" value="1"/>
</dbReference>
<proteinExistence type="inferred from homology"/>
<dbReference type="Gene3D" id="3.20.20.10">
    <property type="entry name" value="Alanine racemase"/>
    <property type="match status" value="1"/>
</dbReference>
<organism evidence="8 9">
    <name type="scientific">Candidatus Lloydbacteria bacterium CG22_combo_CG10-13_8_21_14_all_47_15</name>
    <dbReference type="NCBI Taxonomy" id="1974635"/>
    <lineage>
        <taxon>Bacteria</taxon>
        <taxon>Candidatus Lloydiibacteriota</taxon>
    </lineage>
</organism>
<dbReference type="PANTHER" id="PTHR30511:SF0">
    <property type="entry name" value="ALANINE RACEMASE, CATABOLIC-RELATED"/>
    <property type="match status" value="1"/>
</dbReference>
<dbReference type="Proteomes" id="UP000230638">
    <property type="component" value="Unassembled WGS sequence"/>
</dbReference>
<name>A0A2H0CTY7_9BACT</name>
<protein>
    <recommendedName>
        <fullName evidence="4">Alanine racemase</fullName>
        <ecNumber evidence="4">5.1.1.1</ecNumber>
    </recommendedName>
</protein>
<feature type="binding site" evidence="4 6">
    <location>
        <position position="324"/>
    </location>
    <ligand>
        <name>substrate</name>
    </ligand>
</feature>
<sequence length="383" mass="42398">MRWTNNSKDGLRTWAEVSTKALGKNYRLFRKIIPKKTALMAIAKSNAYGHGLVPFARAMESLGADWIGVDSFQEAVRLREEGIAMPILVLGHTLPERLADSARRDIRVTVSNMPVLHACATLPKTIKKKLRMHIKTDTGMGRQGFQPNELGVVLSFAEKNGLIDAMEGLYTHFAQAKNPSFRHTTQAQIQAFEKARAVFTRHGLSPLTHAAATSGTMIFPEAHYDMVRIGIGMYGLWPSKEARAALADKFPLIPVLSWKTLIGEVNHMPKGAGIGYDHTEKLTQNSFIAVCPVGYWHGYPRALSSIGRAIVRQKQARVLGRISMDMLVLDVTHIPNVRAGDEVTLIGASTGAEINADELAHLSDTVNYEIVTRINPLIRRIYI</sequence>
<evidence type="ECO:0000256" key="6">
    <source>
        <dbReference type="PIRSR" id="PIRSR600821-52"/>
    </source>
</evidence>
<dbReference type="SUPFAM" id="SSF50621">
    <property type="entry name" value="Alanine racemase C-terminal domain-like"/>
    <property type="match status" value="1"/>
</dbReference>
<dbReference type="AlphaFoldDB" id="A0A2H0CTY7"/>
<dbReference type="SUPFAM" id="SSF51419">
    <property type="entry name" value="PLP-binding barrel"/>
    <property type="match status" value="1"/>
</dbReference>
<comment type="function">
    <text evidence="4">Catalyzes the interconversion of L-alanine and D-alanine. May also act on other amino acids.</text>
</comment>
<feature type="active site" description="Proton acceptor; specific for D-alanine" evidence="4">
    <location>
        <position position="44"/>
    </location>
</feature>
<dbReference type="PANTHER" id="PTHR30511">
    <property type="entry name" value="ALANINE RACEMASE"/>
    <property type="match status" value="1"/>
</dbReference>
<dbReference type="EC" id="5.1.1.1" evidence="4"/>
<evidence type="ECO:0000256" key="5">
    <source>
        <dbReference type="PIRSR" id="PIRSR600821-50"/>
    </source>
</evidence>
<dbReference type="NCBIfam" id="TIGR00492">
    <property type="entry name" value="alr"/>
    <property type="match status" value="1"/>
</dbReference>
<comment type="caution">
    <text evidence="8">The sequence shown here is derived from an EMBL/GenBank/DDBJ whole genome shotgun (WGS) entry which is preliminary data.</text>
</comment>
<evidence type="ECO:0000256" key="4">
    <source>
        <dbReference type="HAMAP-Rule" id="MF_01201"/>
    </source>
</evidence>
<dbReference type="PRINTS" id="PR00992">
    <property type="entry name" value="ALARACEMASE"/>
</dbReference>
<evidence type="ECO:0000256" key="3">
    <source>
        <dbReference type="ARBA" id="ARBA00023235"/>
    </source>
</evidence>
<dbReference type="InterPro" id="IPR009006">
    <property type="entry name" value="Ala_racemase/Decarboxylase_C"/>
</dbReference>
<gene>
    <name evidence="8" type="primary">alr</name>
    <name evidence="8" type="ORF">COW88_02135</name>
</gene>
<keyword evidence="3 4" id="KW-0413">Isomerase</keyword>
<reference evidence="8 9" key="1">
    <citation type="submission" date="2017-09" db="EMBL/GenBank/DDBJ databases">
        <title>Depth-based differentiation of microbial function through sediment-hosted aquifers and enrichment of novel symbionts in the deep terrestrial subsurface.</title>
        <authorList>
            <person name="Probst A.J."/>
            <person name="Ladd B."/>
            <person name="Jarett J.K."/>
            <person name="Geller-Mcgrath D.E."/>
            <person name="Sieber C.M."/>
            <person name="Emerson J.B."/>
            <person name="Anantharaman K."/>
            <person name="Thomas B.C."/>
            <person name="Malmstrom R."/>
            <person name="Stieglmeier M."/>
            <person name="Klingl A."/>
            <person name="Woyke T."/>
            <person name="Ryan C.M."/>
            <person name="Banfield J.F."/>
        </authorList>
    </citation>
    <scope>NUCLEOTIDE SEQUENCE [LARGE SCALE GENOMIC DNA]</scope>
    <source>
        <strain evidence="8">CG22_combo_CG10-13_8_21_14_all_47_15</strain>
    </source>
</reference>
<evidence type="ECO:0000313" key="9">
    <source>
        <dbReference type="Proteomes" id="UP000230638"/>
    </source>
</evidence>
<feature type="binding site" evidence="4 6">
    <location>
        <position position="142"/>
    </location>
    <ligand>
        <name>substrate</name>
    </ligand>
</feature>
<dbReference type="EMBL" id="PCTL01000021">
    <property type="protein sequence ID" value="PIP73395.1"/>
    <property type="molecule type" value="Genomic_DNA"/>
</dbReference>
<dbReference type="Gene3D" id="2.40.37.10">
    <property type="entry name" value="Lyase, Ornithine Decarboxylase, Chain A, domain 1"/>
    <property type="match status" value="1"/>
</dbReference>
<dbReference type="HAMAP" id="MF_01201">
    <property type="entry name" value="Ala_racemase"/>
    <property type="match status" value="1"/>
</dbReference>
<dbReference type="PROSITE" id="PS00395">
    <property type="entry name" value="ALANINE_RACEMASE"/>
    <property type="match status" value="1"/>
</dbReference>
<dbReference type="CDD" id="cd00430">
    <property type="entry name" value="PLPDE_III_AR"/>
    <property type="match status" value="1"/>
</dbReference>
<evidence type="ECO:0000256" key="1">
    <source>
        <dbReference type="ARBA" id="ARBA00001933"/>
    </source>
</evidence>
<dbReference type="GO" id="GO:0008784">
    <property type="term" value="F:alanine racemase activity"/>
    <property type="evidence" value="ECO:0007669"/>
    <property type="project" value="UniProtKB-UniRule"/>
</dbReference>
<evidence type="ECO:0000259" key="7">
    <source>
        <dbReference type="SMART" id="SM01005"/>
    </source>
</evidence>
<dbReference type="InterPro" id="IPR029066">
    <property type="entry name" value="PLP-binding_barrel"/>
</dbReference>
<dbReference type="UniPathway" id="UPA00042">
    <property type="reaction ID" value="UER00497"/>
</dbReference>
<dbReference type="GO" id="GO:0005829">
    <property type="term" value="C:cytosol"/>
    <property type="evidence" value="ECO:0007669"/>
    <property type="project" value="TreeGrafter"/>
</dbReference>